<sequence>MVEQPPNLSHRRTVPPDLPSDQPNATAIILSIALYFQSIIEMAMGRGGYNTPAGSAPQKGRGGYNKQGRGGYNRTPIVQGRGGYNRQQQQQAALGRGGYN</sequence>
<evidence type="ECO:0000256" key="1">
    <source>
        <dbReference type="SAM" id="MobiDB-lite"/>
    </source>
</evidence>
<proteinExistence type="predicted"/>
<protein>
    <submittedName>
        <fullName evidence="2">Uncharacterized protein</fullName>
    </submittedName>
</protein>
<evidence type="ECO:0000313" key="2">
    <source>
        <dbReference type="EMBL" id="RVX67527.1"/>
    </source>
</evidence>
<comment type="caution">
    <text evidence="2">The sequence shown here is derived from an EMBL/GenBank/DDBJ whole genome shotgun (WGS) entry which is preliminary data.</text>
</comment>
<dbReference type="Proteomes" id="UP000288859">
    <property type="component" value="Unassembled WGS sequence"/>
</dbReference>
<feature type="region of interest" description="Disordered" evidence="1">
    <location>
        <begin position="1"/>
        <end position="23"/>
    </location>
</feature>
<dbReference type="AlphaFoldDB" id="A0A438MUU7"/>
<accession>A0A438MUU7</accession>
<dbReference type="EMBL" id="NAJM01000047">
    <property type="protein sequence ID" value="RVX67527.1"/>
    <property type="molecule type" value="Genomic_DNA"/>
</dbReference>
<feature type="compositionally biased region" description="Low complexity" evidence="1">
    <location>
        <begin position="84"/>
        <end position="94"/>
    </location>
</feature>
<reference evidence="2 3" key="1">
    <citation type="submission" date="2017-03" db="EMBL/GenBank/DDBJ databases">
        <title>Genomes of endolithic fungi from Antarctica.</title>
        <authorList>
            <person name="Coleine C."/>
            <person name="Masonjones S."/>
            <person name="Stajich J.E."/>
        </authorList>
    </citation>
    <scope>NUCLEOTIDE SEQUENCE [LARGE SCALE GENOMIC DNA]</scope>
    <source>
        <strain evidence="2 3">CCFEE 6314</strain>
    </source>
</reference>
<gene>
    <name evidence="2" type="ORF">B0A52_08880</name>
</gene>
<name>A0A438MUU7_EXOME</name>
<feature type="region of interest" description="Disordered" evidence="1">
    <location>
        <begin position="48"/>
        <end position="100"/>
    </location>
</feature>
<organism evidence="2 3">
    <name type="scientific">Exophiala mesophila</name>
    <name type="common">Black yeast-like fungus</name>
    <dbReference type="NCBI Taxonomy" id="212818"/>
    <lineage>
        <taxon>Eukaryota</taxon>
        <taxon>Fungi</taxon>
        <taxon>Dikarya</taxon>
        <taxon>Ascomycota</taxon>
        <taxon>Pezizomycotina</taxon>
        <taxon>Eurotiomycetes</taxon>
        <taxon>Chaetothyriomycetidae</taxon>
        <taxon>Chaetothyriales</taxon>
        <taxon>Herpotrichiellaceae</taxon>
        <taxon>Exophiala</taxon>
    </lineage>
</organism>
<evidence type="ECO:0000313" key="3">
    <source>
        <dbReference type="Proteomes" id="UP000288859"/>
    </source>
</evidence>
<feature type="compositionally biased region" description="Gly residues" evidence="1">
    <location>
        <begin position="60"/>
        <end position="71"/>
    </location>
</feature>